<reference evidence="1" key="1">
    <citation type="submission" date="2021-01" db="EMBL/GenBank/DDBJ databases">
        <authorList>
            <consortium name="Genoscope - CEA"/>
            <person name="William W."/>
        </authorList>
    </citation>
    <scope>NUCLEOTIDE SEQUENCE</scope>
</reference>
<comment type="caution">
    <text evidence="1">The sequence shown here is derived from an EMBL/GenBank/DDBJ whole genome shotgun (WGS) entry which is preliminary data.</text>
</comment>
<protein>
    <recommendedName>
        <fullName evidence="3">Importin N-terminal domain-containing protein</fullName>
    </recommendedName>
</protein>
<dbReference type="EMBL" id="CAJJDM010000060">
    <property type="protein sequence ID" value="CAD8078141.1"/>
    <property type="molecule type" value="Genomic_DNA"/>
</dbReference>
<accession>A0A8S1MI69</accession>
<evidence type="ECO:0000313" key="1">
    <source>
        <dbReference type="EMBL" id="CAD8078141.1"/>
    </source>
</evidence>
<dbReference type="Proteomes" id="UP000688137">
    <property type="component" value="Unassembled WGS sequence"/>
</dbReference>
<organism evidence="1 2">
    <name type="scientific">Paramecium primaurelia</name>
    <dbReference type="NCBI Taxonomy" id="5886"/>
    <lineage>
        <taxon>Eukaryota</taxon>
        <taxon>Sar</taxon>
        <taxon>Alveolata</taxon>
        <taxon>Ciliophora</taxon>
        <taxon>Intramacronucleata</taxon>
        <taxon>Oligohymenophorea</taxon>
        <taxon>Peniculida</taxon>
        <taxon>Parameciidae</taxon>
        <taxon>Paramecium</taxon>
    </lineage>
</organism>
<gene>
    <name evidence="1" type="ORF">PPRIM_AZ9-3.1.T0590185</name>
</gene>
<sequence>MNQQEYTNMIVMAFQAKDKKARDKAEDLLIQTCQNDIRSIDSLCELSSQQNDLLLAEYAAITIKTAIKKFISNTQPYTVELRLHHVDLFVQILTKQIPDKIKVSVQQALQQLVCYDKQNHFKTRLKQHVIQSIETKLENMVVSACYIAETLQLDDQFEWFQSIIKIGKIIDGFSQSTKNLWAKVLFNQLDRHLKTNQMRGLPEPIQQYFIFNEELCQVLILKLQQLTFVGDNLEYCYFIVASQRLIYESISTQYKDAIIAKKCPFQDILGIISETFIQSLVTFTMSSNFSYENLNQNQQNLINEIIKLLTITSKSVSVYHLFAEYRMAIFVDIIIPFFSSNSKEINDLNEDPNEFVQLTQDLLDEQKSDIIKSSIAQLIMSYCQHIDGSISFFSSFTTLAASYCIQKLQKIEISQQLGLIMEFREHYFIKSMNIHILLETSLLILSILSNYLIQRNEVGLLFKSFIAEYGDYLINYSIPLVKARLCTFIGQFCRTILNEKDDLSYQLLNFLMNQIKSAKNELYSNCYCAIEAIKNIIEEPHLDKLLEPNIGQILLVLCESLIQKNMVVSACYIAETLQLDDQFEWFQSIIKIGKIIDGFSQSTKNLWAKVLFNQLDRHLKTNQMRGLPEPIQQYFIFNEELCQVLILKLQQLTFVGDNLEYCYFIVASQRLIYESISTQYKDAIIAKKCPFQDILGIISETFIQSLVTFTMSSNFSYENLNQNQQNLINEIIKLLTITSKSVSVYHLFAEYRMAIFVDIIIPFFSSNSKEINDLNEDPNEFVQLTQDLLDEQKSDIIKSSIAQLIMSYCQHIDGSISFFSSFTTLAASYCIQKLQKIEISQQLGLIMEFREHYFIKSMNIHILLETSLLILSILSNYLIQRNEVGLLFKSFIAEYGDYLINYSIPLVKARLCTFIGQFCRTILNEKDDLSYQLLNFLMNQIKSAKNELYSNCYCAIEAIKNIIEEPHLDKLLEPNIGQILLVLCESLIQSDFEGHFDTIKQIFKTFQIEPSVLDQALGLIVLKIQKEQECVGQGQTERQIFINQTWNILKSLPEIENIIPIHFNLLEKRVSVLYQYIINPNIIDFDEDIVYFISQLIFKTKFISDYQAEMFFQCKKVIEKQRFILGQLFELFNYYIYYGKSLFSNINAQEFLIQMLETVFNNPKIGEASQGEAILLLHLLLQEYQLNKEVLTYIYTKILQRSQLLVKNDFLRARLMGIYISGFIKNCTLTLEWIEQQQGFIYDHIINSSKYCLPDYDSQLYLFGFCQLLLQNPRYLNLSLLKNFVEVLKNQYNHDLKKAKDDNDDNEDMFVFNDELEDAKIIMETFQSNITKHNEFEQFHLTYQHLRKTINISELIQNDSLLKKDLDDMLKINKINQEARIILKLKKRKET</sequence>
<dbReference type="OMA" id="MEFREHY"/>
<evidence type="ECO:0008006" key="3">
    <source>
        <dbReference type="Google" id="ProtNLM"/>
    </source>
</evidence>
<evidence type="ECO:0000313" key="2">
    <source>
        <dbReference type="Proteomes" id="UP000688137"/>
    </source>
</evidence>
<proteinExistence type="predicted"/>
<name>A0A8S1MI69_PARPR</name>
<keyword evidence="2" id="KW-1185">Reference proteome</keyword>